<dbReference type="OrthoDB" id="4331847at2"/>
<keyword evidence="3" id="KW-1185">Reference proteome</keyword>
<protein>
    <submittedName>
        <fullName evidence="2">Putative adhesin</fullName>
    </submittedName>
</protein>
<organism evidence="2 3">
    <name type="scientific">Micromonospora auratinigra</name>
    <dbReference type="NCBI Taxonomy" id="261654"/>
    <lineage>
        <taxon>Bacteria</taxon>
        <taxon>Bacillati</taxon>
        <taxon>Actinomycetota</taxon>
        <taxon>Actinomycetes</taxon>
        <taxon>Micromonosporales</taxon>
        <taxon>Micromonosporaceae</taxon>
        <taxon>Micromonospora</taxon>
    </lineage>
</organism>
<sequence>MALHRTAVAAGAAAALIVLAGCDTLSFRRLDFDTTEAVKITRITVRPGGSGDVTVRASGSADQVRIKRVLRYQGAQPTVRYDISGDELVLPTRCGPRCTVSYEVLAPEGVAVTGETASGNIELYRVGPVEFTLQSGDVRVVGASGPVRATTTSGNIQVSDVAGAVRLRATSGDIEARRVAAGVDVEARSGNVTVELDKPASARLHATSGDVALTAPTGRYRIRAAATSGDSQVTIPSDPTAPLLLDVTTASGNVTVTPR</sequence>
<name>A0A1A8ZPX4_9ACTN</name>
<evidence type="ECO:0000259" key="1">
    <source>
        <dbReference type="Pfam" id="PF13349"/>
    </source>
</evidence>
<dbReference type="PATRIC" id="fig|261654.4.peg.3258"/>
<evidence type="ECO:0000313" key="2">
    <source>
        <dbReference type="EMBL" id="SBT45935.1"/>
    </source>
</evidence>
<accession>A0A1A8ZPX4</accession>
<dbReference type="Gene3D" id="2.160.20.120">
    <property type="match status" value="1"/>
</dbReference>
<dbReference type="InterPro" id="IPR025164">
    <property type="entry name" value="Toastrack_DUF4097"/>
</dbReference>
<dbReference type="STRING" id="261654.GA0070611_3204"/>
<dbReference type="EMBL" id="LT594323">
    <property type="protein sequence ID" value="SBT45935.1"/>
    <property type="molecule type" value="Genomic_DNA"/>
</dbReference>
<reference evidence="3" key="1">
    <citation type="submission" date="2016-06" db="EMBL/GenBank/DDBJ databases">
        <authorList>
            <person name="Varghese N."/>
            <person name="Submissions Spin"/>
        </authorList>
    </citation>
    <scope>NUCLEOTIDE SEQUENCE [LARGE SCALE GENOMIC DNA]</scope>
    <source>
        <strain evidence="3">DSM 44815</strain>
    </source>
</reference>
<proteinExistence type="predicted"/>
<dbReference type="RefSeq" id="WP_091664870.1">
    <property type="nucleotide sequence ID" value="NZ_LT594323.1"/>
</dbReference>
<dbReference type="Pfam" id="PF13349">
    <property type="entry name" value="DUF4097"/>
    <property type="match status" value="1"/>
</dbReference>
<gene>
    <name evidence="2" type="ORF">GA0070611_3204</name>
</gene>
<dbReference type="PROSITE" id="PS51257">
    <property type="entry name" value="PROKAR_LIPOPROTEIN"/>
    <property type="match status" value="1"/>
</dbReference>
<evidence type="ECO:0000313" key="3">
    <source>
        <dbReference type="Proteomes" id="UP000199385"/>
    </source>
</evidence>
<feature type="domain" description="DUF4097" evidence="1">
    <location>
        <begin position="41"/>
        <end position="235"/>
    </location>
</feature>
<dbReference type="Proteomes" id="UP000199385">
    <property type="component" value="Chromosome I"/>
</dbReference>
<dbReference type="AlphaFoldDB" id="A0A1A8ZPX4"/>